<dbReference type="GO" id="GO:0008270">
    <property type="term" value="F:zinc ion binding"/>
    <property type="evidence" value="ECO:0007669"/>
    <property type="project" value="TreeGrafter"/>
</dbReference>
<dbReference type="GO" id="GO:0000976">
    <property type="term" value="F:transcription cis-regulatory region binding"/>
    <property type="evidence" value="ECO:0007669"/>
    <property type="project" value="TreeGrafter"/>
</dbReference>
<keyword evidence="7" id="KW-0479">Metal-binding</keyword>
<dbReference type="EMBL" id="QROS01000001">
    <property type="protein sequence ID" value="RHL50267.1"/>
    <property type="molecule type" value="Genomic_DNA"/>
</dbReference>
<dbReference type="Gene3D" id="3.30.1490.190">
    <property type="match status" value="1"/>
</dbReference>
<keyword evidence="2" id="KW-0678">Repressor</keyword>
<dbReference type="EMBL" id="RCXQ01000001">
    <property type="protein sequence ID" value="RYT68689.1"/>
    <property type="molecule type" value="Genomic_DNA"/>
</dbReference>
<name>A0A3E5A8D3_9FIRM</name>
<dbReference type="GO" id="GO:0045892">
    <property type="term" value="P:negative regulation of DNA-templated transcription"/>
    <property type="evidence" value="ECO:0007669"/>
    <property type="project" value="TreeGrafter"/>
</dbReference>
<comment type="similarity">
    <text evidence="1">Belongs to the Fur family.</text>
</comment>
<evidence type="ECO:0000313" key="13">
    <source>
        <dbReference type="Proteomes" id="UP000293506"/>
    </source>
</evidence>
<dbReference type="Proteomes" id="UP000285897">
    <property type="component" value="Unassembled WGS sequence"/>
</dbReference>
<dbReference type="Gene3D" id="1.10.10.10">
    <property type="entry name" value="Winged helix-like DNA-binding domain superfamily/Winged helix DNA-binding domain"/>
    <property type="match status" value="1"/>
</dbReference>
<evidence type="ECO:0000256" key="2">
    <source>
        <dbReference type="ARBA" id="ARBA00022491"/>
    </source>
</evidence>
<feature type="binding site" evidence="7">
    <location>
        <position position="107"/>
    </location>
    <ligand>
        <name>Zn(2+)</name>
        <dbReference type="ChEBI" id="CHEBI:29105"/>
    </ligand>
</feature>
<evidence type="ECO:0000313" key="12">
    <source>
        <dbReference type="Proteomes" id="UP000285897"/>
    </source>
</evidence>
<comment type="cofactor">
    <cofactor evidence="7">
        <name>Zn(2+)</name>
        <dbReference type="ChEBI" id="CHEBI:29105"/>
    </cofactor>
    <text evidence="7">Binds 1 zinc ion per subunit.</text>
</comment>
<evidence type="ECO:0000256" key="5">
    <source>
        <dbReference type="ARBA" id="ARBA00023125"/>
    </source>
</evidence>
<feature type="binding site" evidence="7">
    <location>
        <position position="147"/>
    </location>
    <ligand>
        <name>Zn(2+)</name>
        <dbReference type="ChEBI" id="CHEBI:29105"/>
    </ligand>
</feature>
<evidence type="ECO:0000313" key="11">
    <source>
        <dbReference type="Proteomes" id="UP000261222"/>
    </source>
</evidence>
<evidence type="ECO:0000256" key="4">
    <source>
        <dbReference type="ARBA" id="ARBA00023015"/>
    </source>
</evidence>
<reference evidence="11 12" key="1">
    <citation type="submission" date="2018-08" db="EMBL/GenBank/DDBJ databases">
        <title>A genome reference for cultivated species of the human gut microbiota.</title>
        <authorList>
            <person name="Zou Y."/>
            <person name="Xue W."/>
            <person name="Luo G."/>
        </authorList>
    </citation>
    <scope>NUCLEOTIDE SEQUENCE [LARGE SCALE GENOMIC DNA]</scope>
    <source>
        <strain evidence="9 12">AF37-6AC</strain>
        <strain evidence="8 11">OM06-11AA</strain>
    </source>
</reference>
<evidence type="ECO:0000256" key="7">
    <source>
        <dbReference type="PIRSR" id="PIRSR602481-1"/>
    </source>
</evidence>
<dbReference type="InterPro" id="IPR036390">
    <property type="entry name" value="WH_DNA-bd_sf"/>
</dbReference>
<organism evidence="8 11">
    <name type="scientific">Blautia obeum</name>
    <dbReference type="NCBI Taxonomy" id="40520"/>
    <lineage>
        <taxon>Bacteria</taxon>
        <taxon>Bacillati</taxon>
        <taxon>Bacillota</taxon>
        <taxon>Clostridia</taxon>
        <taxon>Lachnospirales</taxon>
        <taxon>Lachnospiraceae</taxon>
        <taxon>Blautia</taxon>
    </lineage>
</organism>
<dbReference type="AlphaFoldDB" id="A0A3E5A8D3"/>
<proteinExistence type="inferred from homology"/>
<dbReference type="InterPro" id="IPR043135">
    <property type="entry name" value="Fur_C"/>
</dbReference>
<accession>A0A3E5A8D3</accession>
<evidence type="ECO:0000313" key="8">
    <source>
        <dbReference type="EMBL" id="RGN05564.1"/>
    </source>
</evidence>
<comment type="caution">
    <text evidence="8">The sequence shown here is derived from an EMBL/GenBank/DDBJ whole genome shotgun (WGS) entry which is preliminary data.</text>
</comment>
<dbReference type="Proteomes" id="UP000293506">
    <property type="component" value="Unassembled WGS sequence"/>
</dbReference>
<keyword evidence="6" id="KW-0804">Transcription</keyword>
<dbReference type="GO" id="GO:1900376">
    <property type="term" value="P:regulation of secondary metabolite biosynthetic process"/>
    <property type="evidence" value="ECO:0007669"/>
    <property type="project" value="TreeGrafter"/>
</dbReference>
<dbReference type="InterPro" id="IPR002481">
    <property type="entry name" value="FUR"/>
</dbReference>
<dbReference type="PANTHER" id="PTHR33202:SF7">
    <property type="entry name" value="FERRIC UPTAKE REGULATION PROTEIN"/>
    <property type="match status" value="1"/>
</dbReference>
<dbReference type="PANTHER" id="PTHR33202">
    <property type="entry name" value="ZINC UPTAKE REGULATION PROTEIN"/>
    <property type="match status" value="1"/>
</dbReference>
<keyword evidence="3 7" id="KW-0862">Zinc</keyword>
<reference evidence="10 13" key="2">
    <citation type="journal article" date="2019" name="Science, e1252229">
        <title>Invertible promoters mediate bacterial phase variation, antibiotic resistance, and host adaptation in the gut.</title>
        <authorList>
            <person name="Jiang X."/>
            <person name="Hall A.B."/>
            <person name="Arthur T.D."/>
            <person name="Plichta D.R."/>
            <person name="Covington C.T."/>
            <person name="Poyet M."/>
            <person name="Crothers J."/>
            <person name="Moses P.L."/>
            <person name="Tolonen A.C."/>
            <person name="Vlamakis H."/>
            <person name="Alm E.J."/>
            <person name="Xavier R.J."/>
        </authorList>
    </citation>
    <scope>NUCLEOTIDE SEQUENCE [LARGE SCALE GENOMIC DNA]</scope>
    <source>
        <strain evidence="10">Af_0058</strain>
        <strain evidence="13">af_0058</strain>
    </source>
</reference>
<dbReference type="OrthoDB" id="8659436at2"/>
<dbReference type="GO" id="GO:0003700">
    <property type="term" value="F:DNA-binding transcription factor activity"/>
    <property type="evidence" value="ECO:0007669"/>
    <property type="project" value="InterPro"/>
</dbReference>
<dbReference type="EMBL" id="QSUB01000002">
    <property type="protein sequence ID" value="RGN05564.1"/>
    <property type="molecule type" value="Genomic_DNA"/>
</dbReference>
<evidence type="ECO:0000313" key="9">
    <source>
        <dbReference type="EMBL" id="RHL50267.1"/>
    </source>
</evidence>
<dbReference type="InterPro" id="IPR036388">
    <property type="entry name" value="WH-like_DNA-bd_sf"/>
</dbReference>
<dbReference type="CDD" id="cd07153">
    <property type="entry name" value="Fur_like"/>
    <property type="match status" value="1"/>
</dbReference>
<evidence type="ECO:0000313" key="10">
    <source>
        <dbReference type="EMBL" id="RYT68689.1"/>
    </source>
</evidence>
<dbReference type="SUPFAM" id="SSF46785">
    <property type="entry name" value="Winged helix' DNA-binding domain"/>
    <property type="match status" value="1"/>
</dbReference>
<evidence type="ECO:0000256" key="3">
    <source>
        <dbReference type="ARBA" id="ARBA00022833"/>
    </source>
</evidence>
<gene>
    <name evidence="9" type="ORF">DW021_00950</name>
    <name evidence="8" type="ORF">DXB81_05970</name>
    <name evidence="10" type="ORF">EAI82_00515</name>
</gene>
<feature type="binding site" evidence="7">
    <location>
        <position position="110"/>
    </location>
    <ligand>
        <name>Zn(2+)</name>
        <dbReference type="ChEBI" id="CHEBI:29105"/>
    </ligand>
</feature>
<keyword evidence="4" id="KW-0805">Transcription regulation</keyword>
<evidence type="ECO:0000256" key="6">
    <source>
        <dbReference type="ARBA" id="ARBA00023163"/>
    </source>
</evidence>
<protein>
    <submittedName>
        <fullName evidence="8">Transcriptional repressor</fullName>
    </submittedName>
</protein>
<evidence type="ECO:0000256" key="1">
    <source>
        <dbReference type="ARBA" id="ARBA00007957"/>
    </source>
</evidence>
<dbReference type="Pfam" id="PF01475">
    <property type="entry name" value="FUR"/>
    <property type="match status" value="1"/>
</dbReference>
<sequence length="168" mass="19264">MKTVFILGKKKEEIMGTKAPYQTKQMKQILAYLQTIEGTHVTAADVCSYFKEQGINVGTTTVYRNLEKMVEQRLVAKYNVDGTSSACFEYLGAEEHCHKTSCFHCKCEKCGKLIHLHCEDVVKLEQHLMDSHGFRMDPCRTVFYGICEECRGLEDDKKETETVHIRAK</sequence>
<dbReference type="Proteomes" id="UP000261222">
    <property type="component" value="Unassembled WGS sequence"/>
</dbReference>
<keyword evidence="5" id="KW-0238">DNA-binding</keyword>
<feature type="binding site" evidence="7">
    <location>
        <position position="150"/>
    </location>
    <ligand>
        <name>Zn(2+)</name>
        <dbReference type="ChEBI" id="CHEBI:29105"/>
    </ligand>
</feature>